<dbReference type="PRINTS" id="PR00260">
    <property type="entry name" value="CHEMTRNSDUCR"/>
</dbReference>
<dbReference type="CDD" id="cd11386">
    <property type="entry name" value="MCP_signal"/>
    <property type="match status" value="1"/>
</dbReference>
<proteinExistence type="inferred from homology"/>
<dbReference type="SUPFAM" id="SSF58104">
    <property type="entry name" value="Methyl-accepting chemotaxis protein (MCP) signaling domain"/>
    <property type="match status" value="1"/>
</dbReference>
<keyword evidence="7 14" id="KW-1133">Transmembrane helix</keyword>
<evidence type="ECO:0000256" key="12">
    <source>
        <dbReference type="SAM" id="Coils"/>
    </source>
</evidence>
<dbReference type="InterPro" id="IPR035965">
    <property type="entry name" value="PAS-like_dom_sf"/>
</dbReference>
<dbReference type="PANTHER" id="PTHR43531">
    <property type="entry name" value="PROTEIN ICFG"/>
    <property type="match status" value="1"/>
</dbReference>
<evidence type="ECO:0000256" key="1">
    <source>
        <dbReference type="ARBA" id="ARBA00004429"/>
    </source>
</evidence>
<dbReference type="GO" id="GO:0005886">
    <property type="term" value="C:plasma membrane"/>
    <property type="evidence" value="ECO:0007669"/>
    <property type="project" value="UniProtKB-SubCell"/>
</dbReference>
<dbReference type="InterPro" id="IPR000014">
    <property type="entry name" value="PAS"/>
</dbReference>
<dbReference type="Pfam" id="PF13188">
    <property type="entry name" value="PAS_8"/>
    <property type="match status" value="1"/>
</dbReference>
<feature type="domain" description="PAS" evidence="16">
    <location>
        <begin position="13"/>
        <end position="60"/>
    </location>
</feature>
<feature type="transmembrane region" description="Helical" evidence="14">
    <location>
        <begin position="158"/>
        <end position="178"/>
    </location>
</feature>
<dbReference type="SUPFAM" id="SSF55785">
    <property type="entry name" value="PYP-like sensor domain (PAS domain)"/>
    <property type="match status" value="2"/>
</dbReference>
<accession>V5CA08</accession>
<feature type="compositionally biased region" description="Polar residues" evidence="13">
    <location>
        <begin position="957"/>
        <end position="973"/>
    </location>
</feature>
<keyword evidence="6 14" id="KW-0812">Transmembrane</keyword>
<dbReference type="Gene3D" id="6.10.340.10">
    <property type="match status" value="1"/>
</dbReference>
<dbReference type="Pfam" id="PF08447">
    <property type="entry name" value="PAS_3"/>
    <property type="match status" value="1"/>
</dbReference>
<dbReference type="PATRIC" id="fig|1116472.3.peg.553"/>
<dbReference type="NCBIfam" id="TIGR00229">
    <property type="entry name" value="sensory_box"/>
    <property type="match status" value="1"/>
</dbReference>
<name>V5CA08_9GAMM</name>
<evidence type="ECO:0000256" key="10">
    <source>
        <dbReference type="ARBA" id="ARBA00029447"/>
    </source>
</evidence>
<dbReference type="PROSITE" id="PS50111">
    <property type="entry name" value="CHEMOTAXIS_TRANSDUC_2"/>
    <property type="match status" value="1"/>
</dbReference>
<evidence type="ECO:0000259" key="15">
    <source>
        <dbReference type="PROSITE" id="PS50111"/>
    </source>
</evidence>
<feature type="region of interest" description="Disordered" evidence="13">
    <location>
        <begin position="957"/>
        <end position="995"/>
    </location>
</feature>
<dbReference type="Pfam" id="PF00015">
    <property type="entry name" value="MCPsignal"/>
    <property type="match status" value="1"/>
</dbReference>
<evidence type="ECO:0000256" key="13">
    <source>
        <dbReference type="SAM" id="MobiDB-lite"/>
    </source>
</evidence>
<sequence length="995" mass="106542">MKVNMPITNNEIVLKETATIVSATNLKGIITSVNRDFIEISGYTEKELIGHSHNIVRHPDMPPAAFSDLWQTMKAGKPWTGIVKNRCQNGDYYWVEANVTPLRKNGQIVGYMSVRNKPTLEQIEQAQALYRAINEGRAPNPGLIQTVGKKVQNLPIHLKFQSVLAVPILFMLLSAVAFKTGMDMIALGLVGGGALIGVILGTLLSRSVVRPLRQATQGLKTMSEGNLNVKFDIARDDEVGQVMQALCSVQIKIGNDMNETRKLAEESIRVRMALDSVSTNVMIADNDRNIIYMNKSVGDMLSNAESDLRKVLPNFNVSRLMGSSIDDFHKNPQHQKHLLATFTSTYRTQIGIGGRTFALTANPVLNEKGERLGAVVEWNDRTAELAAEKGINALVEAAINGELSSRISLEGKTGFAREIAENINKMLDAVIGPLNVAAKYVDDISKGNIPSKITGNYNGDFNIIKNNLNTCIDAVNALITDARMLSQAAVEGKLATRADASRHQGDYRKIVEGVNATLDAVVGPLNVAAKYVDDISKGNIPSKITGSYNGDFNIIKNNLNTCVDAVNALITDAGMLSQAAVEGKLATRADASRHQGDYRKIVEGVNATLDAVIDPLNVAAGYVERIAHGEIPEKITDRYNGDFNNIKNNLNTCVDAVKALINDTHLLSQAALDGNIQTRADASKHQGDFRKIVEGINATLETIVTPIITVKTAVDSISTAAKEISAGNADLSHRTEQQAASLEETASSMEELASTVKQNADNARQANQMAVAASDVAVKGGGVVLQVVNTMSAINESARKIVDIISVIDGIALQTNILALNAAVEAARAGEQGRGFAVVASEVRNLAQRSAAAAKEIKGLIGDSVEKVEDGSKLVGEAGKTMDEIVVSVKRVAGLMSEIAAASAEQSSGIDQVNKAVTQMDEVTQQNAALVEQAAAAAESLEEQAATLSETVAQFRLNTDRSPMPRSTSSLSFESRKPAPRLTAGAAVNTVHEPY</sequence>
<keyword evidence="12" id="KW-0175">Coiled coil</keyword>
<dbReference type="SMART" id="SM00091">
    <property type="entry name" value="PAS"/>
    <property type="match status" value="2"/>
</dbReference>
<feature type="domain" description="HAMP" evidence="17">
    <location>
        <begin position="206"/>
        <end position="258"/>
    </location>
</feature>
<dbReference type="InterPro" id="IPR001610">
    <property type="entry name" value="PAC"/>
</dbReference>
<feature type="domain" description="Methyl-accepting transducer" evidence="15">
    <location>
        <begin position="713"/>
        <end position="942"/>
    </location>
</feature>
<keyword evidence="5" id="KW-0997">Cell inner membrane</keyword>
<evidence type="ECO:0000256" key="14">
    <source>
        <dbReference type="SAM" id="Phobius"/>
    </source>
</evidence>
<feature type="coiled-coil region" evidence="12">
    <location>
        <begin position="732"/>
        <end position="759"/>
    </location>
</feature>
<dbReference type="FunFam" id="1.10.287.950:FF:000001">
    <property type="entry name" value="Methyl-accepting chemotaxis sensory transducer"/>
    <property type="match status" value="1"/>
</dbReference>
<evidence type="ECO:0000256" key="7">
    <source>
        <dbReference type="ARBA" id="ARBA00022989"/>
    </source>
</evidence>
<dbReference type="PROSITE" id="PS50885">
    <property type="entry name" value="HAMP"/>
    <property type="match status" value="1"/>
</dbReference>
<gene>
    <name evidence="18" type="primary">tar</name>
    <name evidence="18" type="ORF">MGMO_15c00540</name>
</gene>
<dbReference type="RefSeq" id="WP_023493457.1">
    <property type="nucleotide sequence ID" value="NZ_AYLO01000015.1"/>
</dbReference>
<dbReference type="Proteomes" id="UP000017842">
    <property type="component" value="Unassembled WGS sequence"/>
</dbReference>
<comment type="similarity">
    <text evidence="10">Belongs to the methyl-accepting chemotaxis (MCP) protein family.</text>
</comment>
<dbReference type="Gene3D" id="3.30.450.20">
    <property type="entry name" value="PAS domain"/>
    <property type="match status" value="2"/>
</dbReference>
<dbReference type="InterPro" id="IPR013655">
    <property type="entry name" value="PAS_fold_3"/>
</dbReference>
<evidence type="ECO:0000313" key="19">
    <source>
        <dbReference type="Proteomes" id="UP000017842"/>
    </source>
</evidence>
<evidence type="ECO:0000256" key="3">
    <source>
        <dbReference type="ARBA" id="ARBA00022481"/>
    </source>
</evidence>
<comment type="subcellular location">
    <subcellularLocation>
        <location evidence="1">Cell inner membrane</location>
        <topology evidence="1">Multi-pass membrane protein</topology>
    </subcellularLocation>
</comment>
<keyword evidence="4" id="KW-0145">Chemotaxis</keyword>
<dbReference type="InterPro" id="IPR003660">
    <property type="entry name" value="HAMP_dom"/>
</dbReference>
<keyword evidence="9 11" id="KW-0807">Transducer</keyword>
<keyword evidence="3" id="KW-0488">Methylation</keyword>
<dbReference type="InterPro" id="IPR051310">
    <property type="entry name" value="MCP_chemotaxis"/>
</dbReference>
<dbReference type="eggNOG" id="COG0840">
    <property type="taxonomic scope" value="Bacteria"/>
</dbReference>
<keyword evidence="2" id="KW-1003">Cell membrane</keyword>
<organism evidence="18 19">
    <name type="scientific">Methyloglobulus morosus KoM1</name>
    <dbReference type="NCBI Taxonomy" id="1116472"/>
    <lineage>
        <taxon>Bacteria</taxon>
        <taxon>Pseudomonadati</taxon>
        <taxon>Pseudomonadota</taxon>
        <taxon>Gammaproteobacteria</taxon>
        <taxon>Methylococcales</taxon>
        <taxon>Methylococcaceae</taxon>
        <taxon>Methyloglobulus</taxon>
    </lineage>
</organism>
<dbReference type="PROSITE" id="PS50112">
    <property type="entry name" value="PAS"/>
    <property type="match status" value="1"/>
</dbReference>
<comment type="caution">
    <text evidence="18">The sequence shown here is derived from an EMBL/GenBank/DDBJ whole genome shotgun (WGS) entry which is preliminary data.</text>
</comment>
<evidence type="ECO:0000313" key="18">
    <source>
        <dbReference type="EMBL" id="ESS73633.1"/>
    </source>
</evidence>
<dbReference type="GO" id="GO:0052131">
    <property type="term" value="P:positive aerotaxis"/>
    <property type="evidence" value="ECO:0007669"/>
    <property type="project" value="UniProtKB-ARBA"/>
</dbReference>
<protein>
    <submittedName>
        <fullName evidence="18">Methyl-accepting chemotaxis protein II</fullName>
    </submittedName>
</protein>
<dbReference type="CDD" id="cd00130">
    <property type="entry name" value="PAS"/>
    <property type="match status" value="1"/>
</dbReference>
<dbReference type="Gene3D" id="1.20.120.1530">
    <property type="match status" value="2"/>
</dbReference>
<evidence type="ECO:0000256" key="5">
    <source>
        <dbReference type="ARBA" id="ARBA00022519"/>
    </source>
</evidence>
<reference evidence="18 19" key="1">
    <citation type="journal article" date="2013" name="Genome Announc.">
        <title>Draft Genome Sequence of the Methanotrophic Gammaproteobacterium Methyloglobulus morosus DSM 22980 Strain KoM1.</title>
        <authorList>
            <person name="Poehlein A."/>
            <person name="Deutzmann J.S."/>
            <person name="Daniel R."/>
            <person name="Simeonova D.D."/>
        </authorList>
    </citation>
    <scope>NUCLEOTIDE SEQUENCE [LARGE SCALE GENOMIC DNA]</scope>
    <source>
        <strain evidence="18 19">KoM1</strain>
    </source>
</reference>
<dbReference type="FunFam" id="3.30.450.20:FF:000075">
    <property type="entry name" value="Methyl-accepting chemotaxis protein"/>
    <property type="match status" value="1"/>
</dbReference>
<dbReference type="Gene3D" id="1.10.287.950">
    <property type="entry name" value="Methyl-accepting chemotaxis protein"/>
    <property type="match status" value="1"/>
</dbReference>
<evidence type="ECO:0000256" key="2">
    <source>
        <dbReference type="ARBA" id="ARBA00022475"/>
    </source>
</evidence>
<evidence type="ECO:0000256" key="4">
    <source>
        <dbReference type="ARBA" id="ARBA00022500"/>
    </source>
</evidence>
<dbReference type="STRING" id="1116472.MGMO_15c00540"/>
<dbReference type="GO" id="GO:0004888">
    <property type="term" value="F:transmembrane signaling receptor activity"/>
    <property type="evidence" value="ECO:0007669"/>
    <property type="project" value="InterPro"/>
</dbReference>
<dbReference type="CDD" id="cd06225">
    <property type="entry name" value="HAMP"/>
    <property type="match status" value="1"/>
</dbReference>
<keyword evidence="19" id="KW-1185">Reference proteome</keyword>
<dbReference type="Pfam" id="PF18947">
    <property type="entry name" value="HAMP_2"/>
    <property type="match status" value="4"/>
</dbReference>
<dbReference type="AlphaFoldDB" id="V5CA08"/>
<dbReference type="InterPro" id="IPR004089">
    <property type="entry name" value="MCPsignal_dom"/>
</dbReference>
<dbReference type="PANTHER" id="PTHR43531:SF14">
    <property type="entry name" value="METHYL-ACCEPTING CHEMOTAXIS PROTEIN I-RELATED"/>
    <property type="match status" value="1"/>
</dbReference>
<evidence type="ECO:0000256" key="9">
    <source>
        <dbReference type="ARBA" id="ARBA00023224"/>
    </source>
</evidence>
<dbReference type="SMART" id="SM00304">
    <property type="entry name" value="HAMP"/>
    <property type="match status" value="5"/>
</dbReference>
<evidence type="ECO:0000256" key="11">
    <source>
        <dbReference type="PROSITE-ProRule" id="PRU00284"/>
    </source>
</evidence>
<evidence type="ECO:0000259" key="17">
    <source>
        <dbReference type="PROSITE" id="PS50885"/>
    </source>
</evidence>
<dbReference type="InterPro" id="IPR004090">
    <property type="entry name" value="Chemotax_Me-accpt_rcpt"/>
</dbReference>
<feature type="transmembrane region" description="Helical" evidence="14">
    <location>
        <begin position="184"/>
        <end position="204"/>
    </location>
</feature>
<dbReference type="SMART" id="SM00283">
    <property type="entry name" value="MA"/>
    <property type="match status" value="1"/>
</dbReference>
<dbReference type="OrthoDB" id="9765776at2"/>
<evidence type="ECO:0000256" key="6">
    <source>
        <dbReference type="ARBA" id="ARBA00022692"/>
    </source>
</evidence>
<dbReference type="GO" id="GO:0007165">
    <property type="term" value="P:signal transduction"/>
    <property type="evidence" value="ECO:0007669"/>
    <property type="project" value="UniProtKB-KW"/>
</dbReference>
<dbReference type="EMBL" id="AYLO01000015">
    <property type="protein sequence ID" value="ESS73633.1"/>
    <property type="molecule type" value="Genomic_DNA"/>
</dbReference>
<evidence type="ECO:0000259" key="16">
    <source>
        <dbReference type="PROSITE" id="PS50112"/>
    </source>
</evidence>
<dbReference type="SUPFAM" id="SSF158472">
    <property type="entry name" value="HAMP domain-like"/>
    <property type="match status" value="1"/>
</dbReference>
<dbReference type="Pfam" id="PF00672">
    <property type="entry name" value="HAMP"/>
    <property type="match status" value="1"/>
</dbReference>
<dbReference type="SMART" id="SM00086">
    <property type="entry name" value="PAC"/>
    <property type="match status" value="1"/>
</dbReference>
<evidence type="ECO:0000256" key="8">
    <source>
        <dbReference type="ARBA" id="ARBA00023136"/>
    </source>
</evidence>
<keyword evidence="8 14" id="KW-0472">Membrane</keyword>
<dbReference type="FunFam" id="3.30.450.20:FF:000046">
    <property type="entry name" value="Aerotaxis sensor receptor"/>
    <property type="match status" value="1"/>
</dbReference>